<dbReference type="SUPFAM" id="SSF56672">
    <property type="entry name" value="DNA/RNA polymerases"/>
    <property type="match status" value="1"/>
</dbReference>
<dbReference type="EMBL" id="UPHU01000001">
    <property type="protein sequence ID" value="VBA48997.1"/>
    <property type="molecule type" value="Genomic_DNA"/>
</dbReference>
<name>A0A498QRC4_9MYCO</name>
<dbReference type="AlphaFoldDB" id="A0A498QRC4"/>
<evidence type="ECO:0000259" key="2">
    <source>
        <dbReference type="Pfam" id="PF13655"/>
    </source>
</evidence>
<evidence type="ECO:0000313" key="4">
    <source>
        <dbReference type="EMBL" id="VBA50536.1"/>
    </source>
</evidence>
<dbReference type="PANTHER" id="PTHR34047:SF10">
    <property type="entry name" value="GROUP II INTRON-ASSOCIATED OPEN READING FRAME"/>
    <property type="match status" value="1"/>
</dbReference>
<dbReference type="PANTHER" id="PTHR34047">
    <property type="entry name" value="NUCLEAR INTRON MATURASE 1, MITOCHONDRIAL-RELATED"/>
    <property type="match status" value="1"/>
</dbReference>
<dbReference type="CDD" id="cd01651">
    <property type="entry name" value="RT_G2_intron"/>
    <property type="match status" value="1"/>
</dbReference>
<evidence type="ECO:0000313" key="6">
    <source>
        <dbReference type="Proteomes" id="UP000268285"/>
    </source>
</evidence>
<feature type="domain" description="Reverse transcriptase" evidence="1">
    <location>
        <begin position="118"/>
        <end position="214"/>
    </location>
</feature>
<dbReference type="InterPro" id="IPR051083">
    <property type="entry name" value="GrpII_Intron_Splice-Mob/Def"/>
</dbReference>
<evidence type="ECO:0000313" key="3">
    <source>
        <dbReference type="EMBL" id="VBA48997.1"/>
    </source>
</evidence>
<dbReference type="InterPro" id="IPR000477">
    <property type="entry name" value="RT_dom"/>
</dbReference>
<keyword evidence="6" id="KW-1185">Reference proteome</keyword>
<organism evidence="3 6">
    <name type="scientific">Mycobacterium pseudokansasii</name>
    <dbReference type="NCBI Taxonomy" id="2341080"/>
    <lineage>
        <taxon>Bacteria</taxon>
        <taxon>Bacillati</taxon>
        <taxon>Actinomycetota</taxon>
        <taxon>Actinomycetes</taxon>
        <taxon>Mycobacteriales</taxon>
        <taxon>Mycobacteriaceae</taxon>
        <taxon>Mycobacterium</taxon>
    </lineage>
</organism>
<dbReference type="EMBL" id="UPHU01000001">
    <property type="protein sequence ID" value="VBA50536.1"/>
    <property type="molecule type" value="Genomic_DNA"/>
</dbReference>
<proteinExistence type="predicted"/>
<dbReference type="InterPro" id="IPR025960">
    <property type="entry name" value="RVT_N"/>
</dbReference>
<protein>
    <submittedName>
        <fullName evidence="3">Group II intron-encoded protein LtrA</fullName>
    </submittedName>
</protein>
<reference evidence="3 6" key="1">
    <citation type="submission" date="2018-09" db="EMBL/GenBank/DDBJ databases">
        <authorList>
            <person name="Tagini F."/>
        </authorList>
    </citation>
    <scope>NUCLEOTIDE SEQUENCE [LARGE SCALE GENOMIC DNA]</scope>
    <source>
        <strain evidence="3 6">MK142</strain>
    </source>
</reference>
<dbReference type="InterPro" id="IPR043502">
    <property type="entry name" value="DNA/RNA_pol_sf"/>
</dbReference>
<dbReference type="Pfam" id="PF13655">
    <property type="entry name" value="RVT_N"/>
    <property type="match status" value="1"/>
</dbReference>
<sequence>MGKLDTVTVNGPEDEIIDWDAVDWRQVEDDVRRLRRRIFTAMQAGDLKRVRNLQKLMLGSHANALLSVRRVTELNAGRKTAGVDGRVVLAGWEKAEMATWLQRDTNAWRPRPVKRVFIPKSNGKRRGLGILVIADRALQALTVNALEPEWEARFESRSYGFRPGRSCQDAMQAIFVTARGATCKRVWALDADLAAAFDRIDHAHLLAQLGSFPARE</sequence>
<gene>
    <name evidence="3" type="primary">ltrA_1</name>
    <name evidence="4" type="synonym">ltrA_2</name>
    <name evidence="5" type="synonym">ltrA_4</name>
    <name evidence="3" type="ORF">LAUMK142_01656</name>
    <name evidence="4" type="ORF">LAUMK142_02655</name>
    <name evidence="5" type="ORF">LAUMK142_05252</name>
</gene>
<dbReference type="Proteomes" id="UP000268285">
    <property type="component" value="Unassembled WGS sequence"/>
</dbReference>
<dbReference type="Pfam" id="PF00078">
    <property type="entry name" value="RVT_1"/>
    <property type="match status" value="1"/>
</dbReference>
<feature type="domain" description="Reverse transcriptase N-terminal" evidence="2">
    <location>
        <begin position="19"/>
        <end position="99"/>
    </location>
</feature>
<evidence type="ECO:0000259" key="1">
    <source>
        <dbReference type="Pfam" id="PF00078"/>
    </source>
</evidence>
<evidence type="ECO:0000313" key="5">
    <source>
        <dbReference type="EMBL" id="VBA55779.1"/>
    </source>
</evidence>
<accession>A0A498QRC4</accession>
<dbReference type="EMBL" id="UPHU01000001">
    <property type="protein sequence ID" value="VBA55779.1"/>
    <property type="molecule type" value="Genomic_DNA"/>
</dbReference>